<dbReference type="Gene3D" id="3.40.50.1820">
    <property type="entry name" value="alpha/beta hydrolase"/>
    <property type="match status" value="1"/>
</dbReference>
<dbReference type="InterPro" id="IPR029058">
    <property type="entry name" value="AB_hydrolase_fold"/>
</dbReference>
<protein>
    <recommendedName>
        <fullName evidence="2">Peptidase S9 prolyl oligopeptidase catalytic domain-containing protein</fullName>
    </recommendedName>
</protein>
<dbReference type="SUPFAM" id="SSF53474">
    <property type="entry name" value="alpha/beta-Hydrolases"/>
    <property type="match status" value="1"/>
</dbReference>
<dbReference type="EMBL" id="JAYDYQ010002534">
    <property type="protein sequence ID" value="KAK4482138.1"/>
    <property type="molecule type" value="Genomic_DNA"/>
</dbReference>
<evidence type="ECO:0000256" key="1">
    <source>
        <dbReference type="ARBA" id="ARBA00022801"/>
    </source>
</evidence>
<dbReference type="InterPro" id="IPR011042">
    <property type="entry name" value="6-blade_b-propeller_TolB-like"/>
</dbReference>
<keyword evidence="4" id="KW-1185">Reference proteome</keyword>
<evidence type="ECO:0000313" key="4">
    <source>
        <dbReference type="Proteomes" id="UP001291926"/>
    </source>
</evidence>
<dbReference type="Proteomes" id="UP001291926">
    <property type="component" value="Unassembled WGS sequence"/>
</dbReference>
<proteinExistence type="predicted"/>
<keyword evidence="1" id="KW-0378">Hydrolase</keyword>
<dbReference type="SUPFAM" id="SSF63829">
    <property type="entry name" value="Calcium-dependent phosphotriesterase"/>
    <property type="match status" value="1"/>
</dbReference>
<evidence type="ECO:0000259" key="2">
    <source>
        <dbReference type="Pfam" id="PF00326"/>
    </source>
</evidence>
<dbReference type="InterPro" id="IPR001375">
    <property type="entry name" value="Peptidase_S9_cat"/>
</dbReference>
<organism evidence="3 4">
    <name type="scientific">Penstemon davidsonii</name>
    <dbReference type="NCBI Taxonomy" id="160366"/>
    <lineage>
        <taxon>Eukaryota</taxon>
        <taxon>Viridiplantae</taxon>
        <taxon>Streptophyta</taxon>
        <taxon>Embryophyta</taxon>
        <taxon>Tracheophyta</taxon>
        <taxon>Spermatophyta</taxon>
        <taxon>Magnoliopsida</taxon>
        <taxon>eudicotyledons</taxon>
        <taxon>Gunneridae</taxon>
        <taxon>Pentapetalae</taxon>
        <taxon>asterids</taxon>
        <taxon>lamiids</taxon>
        <taxon>Lamiales</taxon>
        <taxon>Plantaginaceae</taxon>
        <taxon>Cheloneae</taxon>
        <taxon>Penstemon</taxon>
    </lineage>
</organism>
<dbReference type="PANTHER" id="PTHR42776">
    <property type="entry name" value="SERINE PEPTIDASE S9 FAMILY MEMBER"/>
    <property type="match status" value="1"/>
</dbReference>
<name>A0ABR0D0M1_9LAMI</name>
<accession>A0ABR0D0M1</accession>
<reference evidence="3 4" key="1">
    <citation type="journal article" date="2023" name="bioRxiv">
        <title>Genome report: Whole genome sequence and annotation of Penstemon davidsonii.</title>
        <authorList>
            <person name="Ostevik K.L."/>
            <person name="Alabady M."/>
            <person name="Zhang M."/>
            <person name="Rausher M.D."/>
        </authorList>
    </citation>
    <scope>NUCLEOTIDE SEQUENCE [LARGE SCALE GENOMIC DNA]</scope>
    <source>
        <strain evidence="3">DNT005</strain>
        <tissue evidence="3">Whole leaf</tissue>
    </source>
</reference>
<feature type="domain" description="Peptidase S9 prolyl oligopeptidase catalytic" evidence="2">
    <location>
        <begin position="761"/>
        <end position="914"/>
    </location>
</feature>
<sequence>MRTFPKGAEQCRFPNGRAYPIKPAAKEIPKGLVTYTYAYYNAIITVKYNNMRLHKVYHRFPLFHFPKPQPLLLSSSPKTTFLSPFLIKPHLPTSAPILRTKPMKFHNIVPVNAEADGVGFNGAVSSSVTGNSEDSSLSNGYCLPPPEIRDIVDAPPLPTLSFSPHRDKILFLKRRSLPPLAELARPEEKLAGIRIDAKCNSRSRMSYYTGIGVHKILDDGTLGPEKEIYGLPNGAKLNFISWSTDGQHLSFSVRTDEEDGSSSKLRLWVADIETGKARPLFQAQDIFLNAVFDNFVWVNNSTLLVCTIPLSRGDPQKKPLVPSGPKIQSNEQKDIIQTRTYQDLLKDEYDEDLFEYYATSQLVMVSLDGTVKEVGPPAIYTSLDPSPDEKYIMISLMHRPYSFTVTCGRFPKKVDLWTADGKFVRELCDLPLAEDIPITHNSVRKGMRSINWRSDKPSTLYWVETQDGGDAKIEVSPRDIIYTQPAEPLENEQPAVLHKLDFRYGGIVWCDGSLALVYESWYKTRKLRTWIISPGSESASPRILFDRSSEDVYSDPGSPMLRRTPIGTYVIAKIKKEDDEGTYILLNGSGATPKGNIPFLDLFDINTGKKERIWESDKEKYYETVVALFSDQIHGEELCLNNLKVLTSKESKTENTQYYILSWPEKKACQITNFPHPYPQLSSLKKEMIRYERKDGVQPTATLYLPPDYDSARDGPLPCLMWSYPGEFKSKDAAGQVCHLIRTNNSHHRRGYVEQLVASAEAAVEEVIRRGVAHPNKIAVGGHSYGAFMTANLLAHAPHLFSCGIARSGAYNRTLTPFGFQNEDRTLWEAINTYVQMSPFISANKIKKPILLIHGEDDNNPGTLTMQSDRFYNALKGHGALCRLVILPFESHGYAARESVMHALWETDRWLQKYCVANSSEAREDQNASKDIVDVDSKAVGVGGGVPENLDQEFDGFHTAHRSSLWAMSSIKEKSFGLKILVWRCWELVEYLSFIEARVELVPVAYIIHYETSERATHAYEYHSNGWFRECAKWDDLNSRFLVSFLEGGLGVVPVQEDRFVLEETQVVRNVGFGRNSSLGLVLDRPRNRAVVVIADVLGNKYSAVVAYDLSTWDQIFLTQLSGPEGEKAFADDVAVDPEGNAYITDTKGNKIWKVNVNGEFLYSIKSPLFTPKEWYRNLVGLNGIVYHPNGYLLVVHTLSGNLFKIDTKNGDHDVKLVKINGSSLTFGDGLELVSPTKLVVAGNPSRLVESLDDWETGSVLGKFRGDMHRLVTAATVKDGKVYLNHLAGMGYPKRKHVLVEAVFSS</sequence>
<evidence type="ECO:0000313" key="3">
    <source>
        <dbReference type="EMBL" id="KAK4482138.1"/>
    </source>
</evidence>
<dbReference type="SUPFAM" id="SSF82171">
    <property type="entry name" value="DPP6 N-terminal domain-like"/>
    <property type="match status" value="1"/>
</dbReference>
<gene>
    <name evidence="3" type="ORF">RD792_009279</name>
</gene>
<dbReference type="PANTHER" id="PTHR42776:SF28">
    <property type="entry name" value="GLUTAMYL ENDOPEPTIDASE, CHLOROPLASTIC-RELATED"/>
    <property type="match status" value="1"/>
</dbReference>
<dbReference type="Pfam" id="PF00326">
    <property type="entry name" value="Peptidase_S9"/>
    <property type="match status" value="1"/>
</dbReference>
<comment type="caution">
    <text evidence="3">The sequence shown here is derived from an EMBL/GenBank/DDBJ whole genome shotgun (WGS) entry which is preliminary data.</text>
</comment>
<dbReference type="Gene3D" id="2.120.10.30">
    <property type="entry name" value="TolB, C-terminal domain"/>
    <property type="match status" value="1"/>
</dbReference>